<evidence type="ECO:0000256" key="1">
    <source>
        <dbReference type="ARBA" id="ARBA00004141"/>
    </source>
</evidence>
<gene>
    <name evidence="7" type="ORF">T472_0200460</name>
</gene>
<dbReference type="InterPro" id="IPR051843">
    <property type="entry name" value="CPA1_transporter"/>
</dbReference>
<dbReference type="GO" id="GO:1902600">
    <property type="term" value="P:proton transmembrane transport"/>
    <property type="evidence" value="ECO:0007669"/>
    <property type="project" value="InterPro"/>
</dbReference>
<comment type="subcellular location">
    <subcellularLocation>
        <location evidence="1">Membrane</location>
        <topology evidence="1">Multi-pass membrane protein</topology>
    </subcellularLocation>
</comment>
<keyword evidence="3 5" id="KW-1133">Transmembrane helix</keyword>
<dbReference type="InterPro" id="IPR038770">
    <property type="entry name" value="Na+/solute_symporter_sf"/>
</dbReference>
<sequence length="398" mass="41851">MLTSIALILLIGFTLSGILGKLGLPGMLGMIATGIILGPYGLNQISPEILDISAELRQIALIVILARAGLSLDLKDLKKVGRPAFLLCFVPATFELLTVTLLAPSLLGITRLEAAILGAVLAAVSPAVVVPRMLHLMESGYGRDKKIPQMIMAGASVDDVYVIVLFTAFLGMHGGTGFDAASLIKVPVSVIAGIAAGIIAGYILVRIFKMFHMRDTIKVLIILSVSMLMVTLEELMKPWFPLSGLLAVMAIGGTILKTYELLAKRIMGKFSKIWVGSEILLFVLVGAAVNITVLGGTGVKALILIFSALFVRMIGVAVSVSGTPLTLKERLFCAMAYLPKATVQAAIGSIPLAMGVPAGGAILSIAVLAIMVTAPLGAIGIDRTYRLFLSPSAEHHNN</sequence>
<comment type="caution">
    <text evidence="7">The sequence shown here is derived from an EMBL/GenBank/DDBJ whole genome shotgun (WGS) entry which is preliminary data.</text>
</comment>
<dbReference type="InterPro" id="IPR006153">
    <property type="entry name" value="Cation/H_exchanger_TM"/>
</dbReference>
<dbReference type="Pfam" id="PF00999">
    <property type="entry name" value="Na_H_Exchanger"/>
    <property type="match status" value="1"/>
</dbReference>
<feature type="transmembrane region" description="Helical" evidence="5">
    <location>
        <begin position="274"/>
        <end position="295"/>
    </location>
</feature>
<evidence type="ECO:0000256" key="3">
    <source>
        <dbReference type="ARBA" id="ARBA00022989"/>
    </source>
</evidence>
<feature type="transmembrane region" description="Helical" evidence="5">
    <location>
        <begin position="84"/>
        <end position="103"/>
    </location>
</feature>
<reference evidence="7 8" key="1">
    <citation type="journal article" date="2014" name="Genome Announc.">
        <title>Genome Sequence of Youngiibacter fragilis, the Type Strain of the Genus Youngiibacter.</title>
        <authorList>
            <person name="Wawrik C.B."/>
            <person name="Callaghan A.V."/>
            <person name="Stamps B.W."/>
            <person name="Wawrik B."/>
        </authorList>
    </citation>
    <scope>NUCLEOTIDE SEQUENCE [LARGE SCALE GENOMIC DNA]</scope>
    <source>
        <strain evidence="7 8">232.1</strain>
    </source>
</reference>
<dbReference type="GO" id="GO:0015297">
    <property type="term" value="F:antiporter activity"/>
    <property type="evidence" value="ECO:0007669"/>
    <property type="project" value="InterPro"/>
</dbReference>
<feature type="transmembrane region" description="Helical" evidence="5">
    <location>
        <begin position="332"/>
        <end position="354"/>
    </location>
</feature>
<name>V7IB51_9CLOT</name>
<dbReference type="GO" id="GO:0016020">
    <property type="term" value="C:membrane"/>
    <property type="evidence" value="ECO:0007669"/>
    <property type="project" value="UniProtKB-SubCell"/>
</dbReference>
<feature type="domain" description="Cation/H+ exchanger transmembrane" evidence="6">
    <location>
        <begin position="13"/>
        <end position="380"/>
    </location>
</feature>
<evidence type="ECO:0000256" key="2">
    <source>
        <dbReference type="ARBA" id="ARBA00022692"/>
    </source>
</evidence>
<dbReference type="PANTHER" id="PTHR31102">
    <property type="match status" value="1"/>
</dbReference>
<feature type="transmembrane region" description="Helical" evidence="5">
    <location>
        <begin position="184"/>
        <end position="205"/>
    </location>
</feature>
<keyword evidence="4 5" id="KW-0472">Membrane</keyword>
<dbReference type="Proteomes" id="UP000017747">
    <property type="component" value="Unassembled WGS sequence"/>
</dbReference>
<dbReference type="OrthoDB" id="9790604at2"/>
<dbReference type="EMBL" id="AXUN02000005">
    <property type="protein sequence ID" value="ETA82541.1"/>
    <property type="molecule type" value="Genomic_DNA"/>
</dbReference>
<dbReference type="AlphaFoldDB" id="V7IB51"/>
<dbReference type="Gene3D" id="1.20.1530.20">
    <property type="match status" value="1"/>
</dbReference>
<proteinExistence type="predicted"/>
<evidence type="ECO:0000256" key="5">
    <source>
        <dbReference type="SAM" id="Phobius"/>
    </source>
</evidence>
<dbReference type="RefSeq" id="WP_023387934.1">
    <property type="nucleotide sequence ID" value="NZ_AXUN02000005.1"/>
</dbReference>
<evidence type="ECO:0000259" key="6">
    <source>
        <dbReference type="Pfam" id="PF00999"/>
    </source>
</evidence>
<evidence type="ECO:0000313" key="8">
    <source>
        <dbReference type="Proteomes" id="UP000017747"/>
    </source>
</evidence>
<protein>
    <submittedName>
        <fullName evidence="7">Potassium transporter</fullName>
    </submittedName>
</protein>
<keyword evidence="2 5" id="KW-0812">Transmembrane</keyword>
<feature type="transmembrane region" description="Helical" evidence="5">
    <location>
        <begin position="301"/>
        <end position="320"/>
    </location>
</feature>
<dbReference type="PANTHER" id="PTHR31102:SF1">
    <property type="entry name" value="CATION_H+ EXCHANGER DOMAIN-CONTAINING PROTEIN"/>
    <property type="match status" value="1"/>
</dbReference>
<dbReference type="STRING" id="994573.T472_0200460"/>
<evidence type="ECO:0000313" key="7">
    <source>
        <dbReference type="EMBL" id="ETA82541.1"/>
    </source>
</evidence>
<dbReference type="PATRIC" id="fig|994573.3.peg.90"/>
<feature type="transmembrane region" description="Helical" evidence="5">
    <location>
        <begin position="360"/>
        <end position="381"/>
    </location>
</feature>
<feature type="transmembrane region" description="Helical" evidence="5">
    <location>
        <begin position="242"/>
        <end position="262"/>
    </location>
</feature>
<keyword evidence="8" id="KW-1185">Reference proteome</keyword>
<organism evidence="7 8">
    <name type="scientific">Youngiibacter fragilis 232.1</name>
    <dbReference type="NCBI Taxonomy" id="994573"/>
    <lineage>
        <taxon>Bacteria</taxon>
        <taxon>Bacillati</taxon>
        <taxon>Bacillota</taxon>
        <taxon>Clostridia</taxon>
        <taxon>Eubacteriales</taxon>
        <taxon>Clostridiaceae</taxon>
        <taxon>Youngiibacter</taxon>
    </lineage>
</organism>
<evidence type="ECO:0000256" key="4">
    <source>
        <dbReference type="ARBA" id="ARBA00023136"/>
    </source>
</evidence>
<dbReference type="eggNOG" id="COG0025">
    <property type="taxonomic scope" value="Bacteria"/>
</dbReference>
<accession>V7IB51</accession>
<feature type="transmembrane region" description="Helical" evidence="5">
    <location>
        <begin position="109"/>
        <end position="130"/>
    </location>
</feature>
<feature type="transmembrane region" description="Helical" evidence="5">
    <location>
        <begin position="151"/>
        <end position="172"/>
    </location>
</feature>